<feature type="domain" description="AMP-dependent synthetase/ligase" evidence="7">
    <location>
        <begin position="8"/>
        <end position="403"/>
    </location>
</feature>
<comment type="similarity">
    <text evidence="1">Belongs to the ATP-dependent AMP-binding enzyme family.</text>
</comment>
<dbReference type="Pfam" id="PF23562">
    <property type="entry name" value="AMP-binding_C_3"/>
    <property type="match status" value="1"/>
</dbReference>
<evidence type="ECO:0000256" key="6">
    <source>
        <dbReference type="ARBA" id="ARBA00032875"/>
    </source>
</evidence>
<evidence type="ECO:0000256" key="1">
    <source>
        <dbReference type="ARBA" id="ARBA00006432"/>
    </source>
</evidence>
<name>A0A9W6NJR2_9ACTN</name>
<evidence type="ECO:0000256" key="5">
    <source>
        <dbReference type="ARBA" id="ARBA00024484"/>
    </source>
</evidence>
<dbReference type="PANTHER" id="PTHR43272:SF32">
    <property type="entry name" value="AMP-DEPENDENT SYNTHETASE_LIGASE DOMAIN-CONTAINING PROTEIN"/>
    <property type="match status" value="1"/>
</dbReference>
<dbReference type="InterPro" id="IPR042099">
    <property type="entry name" value="ANL_N_sf"/>
</dbReference>
<proteinExistence type="inferred from homology"/>
<dbReference type="InterPro" id="IPR020845">
    <property type="entry name" value="AMP-binding_CS"/>
</dbReference>
<dbReference type="EMBL" id="BSFP01000007">
    <property type="protein sequence ID" value="GLL00175.1"/>
    <property type="molecule type" value="Genomic_DNA"/>
</dbReference>
<dbReference type="InterPro" id="IPR045851">
    <property type="entry name" value="AMP-bd_C_sf"/>
</dbReference>
<reference evidence="8" key="1">
    <citation type="journal article" date="2014" name="Int. J. Syst. Evol. Microbiol.">
        <title>Complete genome sequence of Corynebacterium casei LMG S-19264T (=DSM 44701T), isolated from a smear-ripened cheese.</title>
        <authorList>
            <consortium name="US DOE Joint Genome Institute (JGI-PGF)"/>
            <person name="Walter F."/>
            <person name="Albersmeier A."/>
            <person name="Kalinowski J."/>
            <person name="Ruckert C."/>
        </authorList>
    </citation>
    <scope>NUCLEOTIDE SEQUENCE</scope>
    <source>
        <strain evidence="8">VKM Ac-1321</strain>
    </source>
</reference>
<gene>
    <name evidence="8" type="ORF">GCM10017581_019150</name>
</gene>
<evidence type="ECO:0000256" key="3">
    <source>
        <dbReference type="ARBA" id="ARBA00022832"/>
    </source>
</evidence>
<dbReference type="Gene3D" id="3.40.50.12780">
    <property type="entry name" value="N-terminal domain of ligase-like"/>
    <property type="match status" value="2"/>
</dbReference>
<dbReference type="SUPFAM" id="SSF56801">
    <property type="entry name" value="Acetyl-CoA synthetase-like"/>
    <property type="match status" value="1"/>
</dbReference>
<keyword evidence="4" id="KW-0443">Lipid metabolism</keyword>
<dbReference type="Proteomes" id="UP001143480">
    <property type="component" value="Unassembled WGS sequence"/>
</dbReference>
<evidence type="ECO:0000313" key="9">
    <source>
        <dbReference type="Proteomes" id="UP001143480"/>
    </source>
</evidence>
<evidence type="ECO:0000259" key="7">
    <source>
        <dbReference type="Pfam" id="PF00501"/>
    </source>
</evidence>
<dbReference type="PROSITE" id="PS00455">
    <property type="entry name" value="AMP_BINDING"/>
    <property type="match status" value="1"/>
</dbReference>
<dbReference type="GO" id="GO:0004467">
    <property type="term" value="F:long-chain fatty acid-CoA ligase activity"/>
    <property type="evidence" value="ECO:0007669"/>
    <property type="project" value="UniProtKB-EC"/>
</dbReference>
<protein>
    <recommendedName>
        <fullName evidence="6">Acyl-CoA synthetase</fullName>
    </recommendedName>
</protein>
<organism evidence="8 9">
    <name type="scientific">Dactylosporangium matsuzakiense</name>
    <dbReference type="NCBI Taxonomy" id="53360"/>
    <lineage>
        <taxon>Bacteria</taxon>
        <taxon>Bacillati</taxon>
        <taxon>Actinomycetota</taxon>
        <taxon>Actinomycetes</taxon>
        <taxon>Micromonosporales</taxon>
        <taxon>Micromonosporaceae</taxon>
        <taxon>Dactylosporangium</taxon>
    </lineage>
</organism>
<sequence>MREKHRGIWREITWREYWTTARRVAHALRGLGVGPGDRVAILSENRPEWLFADVATVALRAATVGLYPTSPAGDVRYLLAHSGAKVLIAEDQEQVDKALAVLDDCPDLTRIVYLDPKGIRRRYRHEALLSWDDMLAGSSDDPLDLAAAPDDLAALVYTSGTTGRPKGAMLTVANVDFAIGVLRGDGGLTDPPPGPRDLALSYLPLCHVAERVFTVWLGAASGVVVHFGESIATVQADLREVQPTILFGVPRIWEKMLAGVTTRVAGASPVKRAGTGFWLRVADGIGATLARTGGRHTVGSRLRYTLGWLCCYRALRERIGLRRVRYAASGAAPVAPEVLRFFMGIGVPMHEVYGMTENAAIATANQPGRVRLGTVGEPQPGVEVRIGDGGEIQTRHAGTFAGYFRDEAATGAALTADGWLRTGDIGSLDGTYLRITDRAKDIIITAGGKNIAPSEIENALKASPYIKEAVVVGDRRAYLTALVGIELETVGEWAQRRGLAYTTYRDLSGKPEVQALVRGIVDGVNAGRAPVEQLKAFRMLPKELDHSTGELTATQKVRRAAIAEAFRTDIDEMYRSPA</sequence>
<evidence type="ECO:0000256" key="4">
    <source>
        <dbReference type="ARBA" id="ARBA00023098"/>
    </source>
</evidence>
<dbReference type="AlphaFoldDB" id="A0A9W6NJR2"/>
<dbReference type="Gene3D" id="3.30.300.30">
    <property type="match status" value="1"/>
</dbReference>
<evidence type="ECO:0000313" key="8">
    <source>
        <dbReference type="EMBL" id="GLL00175.1"/>
    </source>
</evidence>
<keyword evidence="9" id="KW-1185">Reference proteome</keyword>
<comment type="catalytic activity">
    <reaction evidence="5">
        <text>a long-chain fatty acid + ATP + CoA = a long-chain fatty acyl-CoA + AMP + diphosphate</text>
        <dbReference type="Rhea" id="RHEA:15421"/>
        <dbReference type="ChEBI" id="CHEBI:30616"/>
        <dbReference type="ChEBI" id="CHEBI:33019"/>
        <dbReference type="ChEBI" id="CHEBI:57287"/>
        <dbReference type="ChEBI" id="CHEBI:57560"/>
        <dbReference type="ChEBI" id="CHEBI:83139"/>
        <dbReference type="ChEBI" id="CHEBI:456215"/>
        <dbReference type="EC" id="6.2.1.3"/>
    </reaction>
    <physiologicalReaction direction="left-to-right" evidence="5">
        <dbReference type="Rhea" id="RHEA:15422"/>
    </physiologicalReaction>
</comment>
<dbReference type="GO" id="GO:0016020">
    <property type="term" value="C:membrane"/>
    <property type="evidence" value="ECO:0007669"/>
    <property type="project" value="TreeGrafter"/>
</dbReference>
<comment type="caution">
    <text evidence="8">The sequence shown here is derived from an EMBL/GenBank/DDBJ whole genome shotgun (WGS) entry which is preliminary data.</text>
</comment>
<dbReference type="InterPro" id="IPR000873">
    <property type="entry name" value="AMP-dep_synth/lig_dom"/>
</dbReference>
<keyword evidence="2 8" id="KW-0436">Ligase</keyword>
<dbReference type="PANTHER" id="PTHR43272">
    <property type="entry name" value="LONG-CHAIN-FATTY-ACID--COA LIGASE"/>
    <property type="match status" value="1"/>
</dbReference>
<accession>A0A9W6NJR2</accession>
<evidence type="ECO:0000256" key="2">
    <source>
        <dbReference type="ARBA" id="ARBA00022598"/>
    </source>
</evidence>
<keyword evidence="3" id="KW-0276">Fatty acid metabolism</keyword>
<reference evidence="8" key="2">
    <citation type="submission" date="2023-01" db="EMBL/GenBank/DDBJ databases">
        <authorList>
            <person name="Sun Q."/>
            <person name="Evtushenko L."/>
        </authorList>
    </citation>
    <scope>NUCLEOTIDE SEQUENCE</scope>
    <source>
        <strain evidence="8">VKM Ac-1321</strain>
    </source>
</reference>
<dbReference type="Pfam" id="PF00501">
    <property type="entry name" value="AMP-binding"/>
    <property type="match status" value="1"/>
</dbReference>